<comment type="caution">
    <text evidence="12">The sequence shown here is derived from an EMBL/GenBank/DDBJ whole genome shotgun (WGS) entry which is preliminary data.</text>
</comment>
<proteinExistence type="inferred from homology"/>
<dbReference type="Gene3D" id="3.90.550.10">
    <property type="entry name" value="Spore Coat Polysaccharide Biosynthesis Protein SpsA, Chain A"/>
    <property type="match status" value="1"/>
</dbReference>
<feature type="compositionally biased region" description="Polar residues" evidence="11">
    <location>
        <begin position="926"/>
        <end position="942"/>
    </location>
</feature>
<evidence type="ECO:0000313" key="13">
    <source>
        <dbReference type="Proteomes" id="UP001627154"/>
    </source>
</evidence>
<dbReference type="InterPro" id="IPR051227">
    <property type="entry name" value="CS_glycosyltransferase"/>
</dbReference>
<keyword evidence="4 9" id="KW-0812">Transmembrane</keyword>
<feature type="compositionally biased region" description="Low complexity" evidence="11">
    <location>
        <begin position="728"/>
        <end position="740"/>
    </location>
</feature>
<keyword evidence="13" id="KW-1185">Reference proteome</keyword>
<dbReference type="PANTHER" id="PTHR12369">
    <property type="entry name" value="CHONDROITIN SYNTHASE"/>
    <property type="match status" value="1"/>
</dbReference>
<keyword evidence="7 9" id="KW-0333">Golgi apparatus</keyword>
<evidence type="ECO:0000256" key="3">
    <source>
        <dbReference type="ARBA" id="ARBA00022679"/>
    </source>
</evidence>
<comment type="similarity">
    <text evidence="2 9">Belongs to the chondroitin N-acetylgalactosaminyltransferase family.</text>
</comment>
<name>A0ABD2X9W1_9HYME</name>
<dbReference type="InterPro" id="IPR029044">
    <property type="entry name" value="Nucleotide-diphossugar_trans"/>
</dbReference>
<evidence type="ECO:0000256" key="1">
    <source>
        <dbReference type="ARBA" id="ARBA00004447"/>
    </source>
</evidence>
<dbReference type="PANTHER" id="PTHR12369:SF45">
    <property type="entry name" value="HEXOSYLTRANSFERASE"/>
    <property type="match status" value="1"/>
</dbReference>
<evidence type="ECO:0000256" key="8">
    <source>
        <dbReference type="ARBA" id="ARBA00023136"/>
    </source>
</evidence>
<evidence type="ECO:0000256" key="2">
    <source>
        <dbReference type="ARBA" id="ARBA00009239"/>
    </source>
</evidence>
<feature type="compositionally biased region" description="Basic and acidic residues" evidence="11">
    <location>
        <begin position="769"/>
        <end position="785"/>
    </location>
</feature>
<dbReference type="Pfam" id="PF05679">
    <property type="entry name" value="CHGN"/>
    <property type="match status" value="1"/>
</dbReference>
<dbReference type="GO" id="GO:0016740">
    <property type="term" value="F:transferase activity"/>
    <property type="evidence" value="ECO:0007669"/>
    <property type="project" value="UniProtKB-KW"/>
</dbReference>
<feature type="transmembrane region" description="Helical" evidence="9">
    <location>
        <begin position="21"/>
        <end position="45"/>
    </location>
</feature>
<dbReference type="AlphaFoldDB" id="A0ABD2X9W1"/>
<dbReference type="EC" id="2.4.1.-" evidence="9"/>
<dbReference type="EMBL" id="JBJJXI010000045">
    <property type="protein sequence ID" value="KAL3401623.1"/>
    <property type="molecule type" value="Genomic_DNA"/>
</dbReference>
<dbReference type="GO" id="GO:0032580">
    <property type="term" value="C:Golgi cisterna membrane"/>
    <property type="evidence" value="ECO:0007669"/>
    <property type="project" value="UniProtKB-SubCell"/>
</dbReference>
<evidence type="ECO:0000256" key="5">
    <source>
        <dbReference type="ARBA" id="ARBA00022968"/>
    </source>
</evidence>
<evidence type="ECO:0000256" key="9">
    <source>
        <dbReference type="RuleBase" id="RU364016"/>
    </source>
</evidence>
<evidence type="ECO:0000256" key="11">
    <source>
        <dbReference type="SAM" id="MobiDB-lite"/>
    </source>
</evidence>
<comment type="subcellular location">
    <subcellularLocation>
        <location evidence="1 9">Golgi apparatus</location>
        <location evidence="1 9">Golgi stack membrane</location>
        <topology evidence="1 9">Single-pass type II membrane protein</topology>
    </subcellularLocation>
</comment>
<gene>
    <name evidence="12" type="ORF">TKK_005430</name>
</gene>
<keyword evidence="6 9" id="KW-1133">Transmembrane helix</keyword>
<organism evidence="12 13">
    <name type="scientific">Trichogramma kaykai</name>
    <dbReference type="NCBI Taxonomy" id="54128"/>
    <lineage>
        <taxon>Eukaryota</taxon>
        <taxon>Metazoa</taxon>
        <taxon>Ecdysozoa</taxon>
        <taxon>Arthropoda</taxon>
        <taxon>Hexapoda</taxon>
        <taxon>Insecta</taxon>
        <taxon>Pterygota</taxon>
        <taxon>Neoptera</taxon>
        <taxon>Endopterygota</taxon>
        <taxon>Hymenoptera</taxon>
        <taxon>Apocrita</taxon>
        <taxon>Proctotrupomorpha</taxon>
        <taxon>Chalcidoidea</taxon>
        <taxon>Trichogrammatidae</taxon>
        <taxon>Trichogramma</taxon>
    </lineage>
</organism>
<evidence type="ECO:0000256" key="4">
    <source>
        <dbReference type="ARBA" id="ARBA00022692"/>
    </source>
</evidence>
<dbReference type="SUPFAM" id="SSF53448">
    <property type="entry name" value="Nucleotide-diphospho-sugar transferases"/>
    <property type="match status" value="1"/>
</dbReference>
<feature type="compositionally biased region" description="Basic and acidic residues" evidence="11">
    <location>
        <begin position="794"/>
        <end position="804"/>
    </location>
</feature>
<protein>
    <recommendedName>
        <fullName evidence="9">Hexosyltransferase</fullName>
        <ecNumber evidence="9">2.4.1.-</ecNumber>
    </recommendedName>
</protein>
<evidence type="ECO:0000256" key="7">
    <source>
        <dbReference type="ARBA" id="ARBA00023034"/>
    </source>
</evidence>
<evidence type="ECO:0000256" key="10">
    <source>
        <dbReference type="SAM" id="Coils"/>
    </source>
</evidence>
<feature type="coiled-coil region" evidence="10">
    <location>
        <begin position="71"/>
        <end position="98"/>
    </location>
</feature>
<keyword evidence="10" id="KW-0175">Coiled coil</keyword>
<feature type="compositionally biased region" description="Pro residues" evidence="11">
    <location>
        <begin position="741"/>
        <end position="750"/>
    </location>
</feature>
<evidence type="ECO:0000313" key="12">
    <source>
        <dbReference type="EMBL" id="KAL3401623.1"/>
    </source>
</evidence>
<accession>A0ABD2X9W1</accession>
<evidence type="ECO:0000256" key="6">
    <source>
        <dbReference type="ARBA" id="ARBA00022989"/>
    </source>
</evidence>
<reference evidence="12 13" key="1">
    <citation type="journal article" date="2024" name="bioRxiv">
        <title>A reference genome for Trichogramma kaykai: A tiny desert-dwelling parasitoid wasp with competing sex-ratio distorters.</title>
        <authorList>
            <person name="Culotta J."/>
            <person name="Lindsey A.R."/>
        </authorList>
    </citation>
    <scope>NUCLEOTIDE SEQUENCE [LARGE SCALE GENOMIC DNA]</scope>
    <source>
        <strain evidence="12 13">KSX58</strain>
    </source>
</reference>
<sequence>MSTIPITKLSSTQRRDIMLRVLGVRLLSRLLVLVCSLSLLSLLFLSRCGFNSIDTDLDETSGPATLSSASLSEVNQRDEETKLEIDRLTAEIRALKLQILQLTGGPPGHGYDSSLSMLNSSDIGDCLAARRQIDQAEINQGLPLNNEYELIPFSHFTLARLYPSELGLGKRVVEKPIGFRQKDFIEAVAKALEVLNRNATNQNQKYTEADFLEGLYRIEPTTGTQYEMYFKTKNLNKSSVHASSSAITSLGSYTKISLIRPFAPLQFVKVEKRKARDKELVHIILPLSGRTSTFQSFMDKFVKIALQIDRRVHLTVVYFGTEGLSEARAIMSRVLMTRGSGGTNQNLRLLALNETFSRGKGLRVGAERAWGGGNKDVLLFMCDVDIVFSTRFLDRCRWNTSPSRKVYYPIVFSLYNPHVVYTLQGRNVPPETDQLVISRDTGFWRDFGYGMTCQYRSDFLRVRGFDENIVGWGGEDVTLYRKYVRSNIKVVRATDPGIYHIWHPKLPRIGALLVLSLTSIQLKDAAVIAESESTTIQPSASATLGTLFRQARADYAYGTRFGSGGIDEGLISSRHQADQPVERDAAYFEARCITCDTAKAAAALTNAEREPYPARLRQRVKYDYYDDEVDDRRFRGDRIDGYYNDRSRAPSYDYDKYDPFMRNELFRPTNYNDRYDPYERDRYYPRPTDRQNDRPSLDRPYDRSYERGNGYDNLDGRYPNYDDRYDRYGPGPASPSGSSRRPPPPPPPPYDEYGPPRYDRYNGNARNYGRYDSRYDRYEPYERNGYHRRPVQPYDDRYDDRYGGERYPGTRLPGDSRGYYGGAAGAWQSPGTSERPGYANSWNYPNAGAAVSIGGSRDNSWRDVNRDRDNNRDRDRDRERDRDSIYYRPRDYFYDSTAAPGGSRGTSFLYDRGNESSTPKPDADKPTNSPQTQDNNKNNYKD</sequence>
<feature type="region of interest" description="Disordered" evidence="11">
    <location>
        <begin position="668"/>
        <end position="942"/>
    </location>
</feature>
<keyword evidence="8 9" id="KW-0472">Membrane</keyword>
<dbReference type="InterPro" id="IPR008428">
    <property type="entry name" value="Chond_GalNAc"/>
</dbReference>
<keyword evidence="3 9" id="KW-0808">Transferase</keyword>
<keyword evidence="5 9" id="KW-0735">Signal-anchor</keyword>
<feature type="compositionally biased region" description="Basic and acidic residues" evidence="11">
    <location>
        <begin position="859"/>
        <end position="893"/>
    </location>
</feature>
<feature type="compositionally biased region" description="Basic and acidic residues" evidence="11">
    <location>
        <begin position="673"/>
        <end position="706"/>
    </location>
</feature>
<dbReference type="Proteomes" id="UP001627154">
    <property type="component" value="Unassembled WGS sequence"/>
</dbReference>